<dbReference type="PIR" id="B90095">
    <property type="entry name" value="B90095"/>
</dbReference>
<name>Q98RQ7_GUITH</name>
<evidence type="ECO:0000313" key="2">
    <source>
        <dbReference type="Proteomes" id="UP000242167"/>
    </source>
</evidence>
<proteinExistence type="predicted"/>
<dbReference type="AlphaFoldDB" id="Q98RQ7"/>
<evidence type="ECO:0000313" key="1">
    <source>
        <dbReference type="EMBL" id="AAK39890.1"/>
    </source>
</evidence>
<sequence>MKWITILYSFRSSNHINLYFLLKLLNSIFLNYEIIDFLNDSKWYDNLYKVTDKKVFVILSTDFKLIKKTFKRFINDNILFIFMEHQNLNGLNSLFKNNSKFKFINLFKVYEVLNDKLTNFLKYKYFIVKDSYSSKFHLTTRNTCLLESYLWYKSIYLIEKLSSRKIKKEIYDLELKYLEKTIKKFLYKLDSVRIIKQFPIFFLRHTSILSSIYYTPFIFISSKLWKNDYIFNLINFIKFVLKDVPKFNNSWRKQTKKTKKKILNSLKKIFNFLGLELFQTKLIFKKFKGKSLKWFSNFDLLILSDSLFFRKFDQKPDHILNFFNYNNLLESSGFINKQLLKQKNEVKKIINICLDLIAKKTYLAFEKKLLIIIKSNRICFNFYSQLYRIFNLCFKIEHKLNSSIIILVKNENFSVILTSLVNFKNIADLKEYNENSELFNSKIQFFIIKEILLIKSKKNCEEKILQKIGLFI</sequence>
<geneLocation type="nucleomorph" evidence="1"/>
<organism evidence="1 2">
    <name type="scientific">Guillardia theta</name>
    <name type="common">Cryptophyte</name>
    <name type="synonym">Cryptomonas phi</name>
    <dbReference type="NCBI Taxonomy" id="55529"/>
    <lineage>
        <taxon>Eukaryota</taxon>
        <taxon>Cryptophyceae</taxon>
        <taxon>Pyrenomonadales</taxon>
        <taxon>Geminigeraceae</taxon>
        <taxon>Guillardia</taxon>
    </lineage>
</organism>
<dbReference type="GeneID" id="857377"/>
<dbReference type="RefSeq" id="XP_001713595.1">
    <property type="nucleotide sequence ID" value="XM_001713543.1"/>
</dbReference>
<accession>Q98RQ7</accession>
<gene>
    <name evidence="1" type="primary">orf472</name>
</gene>
<reference evidence="1 2" key="1">
    <citation type="journal article" date="2001" name="Nature">
        <title>The highly reduced genome of an enslaved algal nucleus.</title>
        <authorList>
            <person name="Douglas S."/>
            <person name="Zauner S."/>
            <person name="Fraunholz M."/>
            <person name="Beaton M."/>
            <person name="Penny S."/>
            <person name="Deng L."/>
            <person name="Wu X."/>
            <person name="Reith M."/>
            <person name="Cavalier-Smith T."/>
            <person name="Maier U."/>
        </authorList>
    </citation>
    <scope>NUCLEOTIDE SEQUENCE [LARGE SCALE GENOMIC DNA]</scope>
</reference>
<protein>
    <submittedName>
        <fullName evidence="1">Uncharacterized protein</fullName>
    </submittedName>
</protein>
<dbReference type="EMBL" id="AF165818">
    <property type="protein sequence ID" value="AAK39890.1"/>
    <property type="molecule type" value="Genomic_DNA"/>
</dbReference>
<keyword evidence="1" id="KW-0542">Nucleomorph</keyword>
<dbReference type="Proteomes" id="UP000242167">
    <property type="component" value="Nucleomorph 1"/>
</dbReference>